<evidence type="ECO:0000256" key="5">
    <source>
        <dbReference type="ARBA" id="ARBA00022777"/>
    </source>
</evidence>
<comment type="catalytic activity">
    <reaction evidence="8">
        <text>L-tyrosyl-[protein] + ATP = O-phospho-L-tyrosyl-[protein] + ADP + H(+)</text>
        <dbReference type="Rhea" id="RHEA:10596"/>
        <dbReference type="Rhea" id="RHEA-COMP:10136"/>
        <dbReference type="Rhea" id="RHEA-COMP:20101"/>
        <dbReference type="ChEBI" id="CHEBI:15378"/>
        <dbReference type="ChEBI" id="CHEBI:30616"/>
        <dbReference type="ChEBI" id="CHEBI:46858"/>
        <dbReference type="ChEBI" id="CHEBI:61978"/>
        <dbReference type="ChEBI" id="CHEBI:456216"/>
        <dbReference type="EC" id="2.7.10.2"/>
    </reaction>
</comment>
<evidence type="ECO:0000256" key="7">
    <source>
        <dbReference type="ARBA" id="ARBA00023137"/>
    </source>
</evidence>
<organism evidence="10 11">
    <name type="scientific">Cohnella pontilimi</name>
    <dbReference type="NCBI Taxonomy" id="2564100"/>
    <lineage>
        <taxon>Bacteria</taxon>
        <taxon>Bacillati</taxon>
        <taxon>Bacillota</taxon>
        <taxon>Bacilli</taxon>
        <taxon>Bacillales</taxon>
        <taxon>Paenibacillaceae</taxon>
        <taxon>Cohnella</taxon>
    </lineage>
</organism>
<comment type="caution">
    <text evidence="10">The sequence shown here is derived from an EMBL/GenBank/DDBJ whole genome shotgun (WGS) entry which is preliminary data.</text>
</comment>
<keyword evidence="6" id="KW-0067">ATP-binding</keyword>
<evidence type="ECO:0000256" key="3">
    <source>
        <dbReference type="ARBA" id="ARBA00022679"/>
    </source>
</evidence>
<keyword evidence="5 10" id="KW-0418">Kinase</keyword>
<dbReference type="GO" id="GO:0005886">
    <property type="term" value="C:plasma membrane"/>
    <property type="evidence" value="ECO:0007669"/>
    <property type="project" value="UniProtKB-ARBA"/>
</dbReference>
<dbReference type="EMBL" id="SUPK01000003">
    <property type="protein sequence ID" value="TJY42767.1"/>
    <property type="molecule type" value="Genomic_DNA"/>
</dbReference>
<evidence type="ECO:0000256" key="6">
    <source>
        <dbReference type="ARBA" id="ARBA00022840"/>
    </source>
</evidence>
<dbReference type="CDD" id="cd05387">
    <property type="entry name" value="BY-kinase"/>
    <property type="match status" value="1"/>
</dbReference>
<dbReference type="OrthoDB" id="9794577at2"/>
<dbReference type="NCBIfam" id="TIGR01007">
    <property type="entry name" value="eps_fam"/>
    <property type="match status" value="1"/>
</dbReference>
<dbReference type="InterPro" id="IPR050445">
    <property type="entry name" value="Bact_polysacc_biosynth/exp"/>
</dbReference>
<dbReference type="InterPro" id="IPR025669">
    <property type="entry name" value="AAA_dom"/>
</dbReference>
<dbReference type="GO" id="GO:0042802">
    <property type="term" value="F:identical protein binding"/>
    <property type="evidence" value="ECO:0007669"/>
    <property type="project" value="UniProtKB-ARBA"/>
</dbReference>
<dbReference type="SUPFAM" id="SSF52540">
    <property type="entry name" value="P-loop containing nucleoside triphosphate hydrolases"/>
    <property type="match status" value="1"/>
</dbReference>
<evidence type="ECO:0000313" key="10">
    <source>
        <dbReference type="EMBL" id="TJY42767.1"/>
    </source>
</evidence>
<accession>A0A4U0FDC7</accession>
<evidence type="ECO:0000313" key="11">
    <source>
        <dbReference type="Proteomes" id="UP000309673"/>
    </source>
</evidence>
<gene>
    <name evidence="10" type="ORF">E5161_07960</name>
</gene>
<keyword evidence="3" id="KW-0808">Transferase</keyword>
<dbReference type="Pfam" id="PF13614">
    <property type="entry name" value="AAA_31"/>
    <property type="match status" value="1"/>
</dbReference>
<dbReference type="PANTHER" id="PTHR32309:SF13">
    <property type="entry name" value="FERRIC ENTEROBACTIN TRANSPORT PROTEIN FEPE"/>
    <property type="match status" value="1"/>
</dbReference>
<dbReference type="PANTHER" id="PTHR32309">
    <property type="entry name" value="TYROSINE-PROTEIN KINASE"/>
    <property type="match status" value="1"/>
</dbReference>
<dbReference type="RefSeq" id="WP_136777186.1">
    <property type="nucleotide sequence ID" value="NZ_SUPK01000003.1"/>
</dbReference>
<feature type="domain" description="AAA" evidence="9">
    <location>
        <begin position="45"/>
        <end position="164"/>
    </location>
</feature>
<evidence type="ECO:0000256" key="8">
    <source>
        <dbReference type="ARBA" id="ARBA00051245"/>
    </source>
</evidence>
<dbReference type="FunFam" id="3.40.50.300:FF:000527">
    <property type="entry name" value="Tyrosine-protein kinase etk"/>
    <property type="match status" value="1"/>
</dbReference>
<evidence type="ECO:0000256" key="1">
    <source>
        <dbReference type="ARBA" id="ARBA00007316"/>
    </source>
</evidence>
<dbReference type="EC" id="2.7.10.2" evidence="2"/>
<keyword evidence="7" id="KW-0829">Tyrosine-protein kinase</keyword>
<keyword evidence="4" id="KW-0547">Nucleotide-binding</keyword>
<dbReference type="AlphaFoldDB" id="A0A4U0FDC7"/>
<dbReference type="InterPro" id="IPR027417">
    <property type="entry name" value="P-loop_NTPase"/>
</dbReference>
<dbReference type="InterPro" id="IPR005702">
    <property type="entry name" value="Wzc-like_C"/>
</dbReference>
<name>A0A4U0FDC7_9BACL</name>
<proteinExistence type="inferred from homology"/>
<sequence>MARSTRKWPLITEWNPRSPISEAYKVLRTNIEYSNVDDPIGILMVTSSRVGEGKSTTSANLAVTYAQAEKKVLLIDADLRKPTQHHIFQQSNRVGLTTVLTNQCEWSKATRETTVEGLSLITSGPIPPNPSELLGSKRMETLILELKQQYDLIVLDTPPVLAVTDPLIVSRLTDGVLLMADAGKIKREMILKAKGALERVEARILGVVLNNINRKTVDGYYYGYYGTEETQ</sequence>
<reference evidence="10 11" key="1">
    <citation type="submission" date="2019-04" db="EMBL/GenBank/DDBJ databases">
        <title>Cohnella sp. nov., isolated from soil.</title>
        <authorList>
            <person name="Kim W."/>
        </authorList>
    </citation>
    <scope>NUCLEOTIDE SEQUENCE [LARGE SCALE GENOMIC DNA]</scope>
    <source>
        <strain evidence="10 11">CAU 1483</strain>
    </source>
</reference>
<comment type="similarity">
    <text evidence="1">Belongs to the CpsD/CapB family.</text>
</comment>
<evidence type="ECO:0000259" key="9">
    <source>
        <dbReference type="Pfam" id="PF13614"/>
    </source>
</evidence>
<protein>
    <recommendedName>
        <fullName evidence="2">non-specific protein-tyrosine kinase</fullName>
        <ecNumber evidence="2">2.7.10.2</ecNumber>
    </recommendedName>
</protein>
<keyword evidence="11" id="KW-1185">Reference proteome</keyword>
<dbReference type="Proteomes" id="UP000309673">
    <property type="component" value="Unassembled WGS sequence"/>
</dbReference>
<dbReference type="GO" id="GO:0004715">
    <property type="term" value="F:non-membrane spanning protein tyrosine kinase activity"/>
    <property type="evidence" value="ECO:0007669"/>
    <property type="project" value="UniProtKB-EC"/>
</dbReference>
<dbReference type="Gene3D" id="3.40.50.300">
    <property type="entry name" value="P-loop containing nucleotide triphosphate hydrolases"/>
    <property type="match status" value="1"/>
</dbReference>
<evidence type="ECO:0000256" key="2">
    <source>
        <dbReference type="ARBA" id="ARBA00011903"/>
    </source>
</evidence>
<dbReference type="GO" id="GO:0005524">
    <property type="term" value="F:ATP binding"/>
    <property type="evidence" value="ECO:0007669"/>
    <property type="project" value="UniProtKB-KW"/>
</dbReference>
<evidence type="ECO:0000256" key="4">
    <source>
        <dbReference type="ARBA" id="ARBA00022741"/>
    </source>
</evidence>